<comment type="caution">
    <text evidence="2">The sequence shown here is derived from an EMBL/GenBank/DDBJ whole genome shotgun (WGS) entry which is preliminary data.</text>
</comment>
<name>A0ABY2U5R9_9PSED</name>
<gene>
    <name evidence="2" type="ORF">FEM54_12440</name>
</gene>
<accession>A0ABY2U5R9</accession>
<dbReference type="NCBIfam" id="TIGR02532">
    <property type="entry name" value="IV_pilin_GFxxxE"/>
    <property type="match status" value="1"/>
</dbReference>
<protein>
    <submittedName>
        <fullName evidence="2">Prepilin-type N-terminal cleavage/methylation domain-containing protein</fullName>
    </submittedName>
</protein>
<dbReference type="Pfam" id="PF07963">
    <property type="entry name" value="N_methyl"/>
    <property type="match status" value="1"/>
</dbReference>
<dbReference type="EMBL" id="VBVZ01000154">
    <property type="protein sequence ID" value="TLG91597.1"/>
    <property type="molecule type" value="Genomic_DNA"/>
</dbReference>
<sequence length="197" mass="22180">MRRHAQGFTLLEVLIALSFLGVLIVLIGSALIAGNRMLGLSEQQADRLTQVRTAQRFLRSVLQQAQDLRYNTDAQVFEGTPHSMRFFAPLPDQLSGGMKVYILEYVETSGTLQIRFNQNIADGQPPWGDTQILMREVSGLHLSYKGLDPDQNPTGWLDQWPWPQKLPQAVRIEVDTDRGTLWPTQVVALRLATEVTP</sequence>
<evidence type="ECO:0000313" key="3">
    <source>
        <dbReference type="Proteomes" id="UP000304941"/>
    </source>
</evidence>
<keyword evidence="1" id="KW-0472">Membrane</keyword>
<organism evidence="2 3">
    <name type="scientific">Pseudomonas edaphica</name>
    <dbReference type="NCBI Taxonomy" id="2006980"/>
    <lineage>
        <taxon>Bacteria</taxon>
        <taxon>Pseudomonadati</taxon>
        <taxon>Pseudomonadota</taxon>
        <taxon>Gammaproteobacteria</taxon>
        <taxon>Pseudomonadales</taxon>
        <taxon>Pseudomonadaceae</taxon>
        <taxon>Pseudomonas</taxon>
    </lineage>
</organism>
<keyword evidence="1" id="KW-1133">Transmembrane helix</keyword>
<dbReference type="RefSeq" id="WP_138451153.1">
    <property type="nucleotide sequence ID" value="NZ_VBVZ01000154.1"/>
</dbReference>
<dbReference type="InterPro" id="IPR045584">
    <property type="entry name" value="Pilin-like"/>
</dbReference>
<dbReference type="SUPFAM" id="SSF54523">
    <property type="entry name" value="Pili subunits"/>
    <property type="match status" value="1"/>
</dbReference>
<keyword evidence="1" id="KW-0812">Transmembrane</keyword>
<reference evidence="2 3" key="1">
    <citation type="submission" date="2019-05" db="EMBL/GenBank/DDBJ databases">
        <title>Pseudomonas edaphica sp. nov., isolated from rhizospheric soil of Cistus ladanifer L. in Spain.</title>
        <authorList>
            <person name="Peix A."/>
        </authorList>
    </citation>
    <scope>NUCLEOTIDE SEQUENCE [LARGE SCALE GENOMIC DNA]</scope>
    <source>
        <strain evidence="2 3">RD25</strain>
    </source>
</reference>
<feature type="transmembrane region" description="Helical" evidence="1">
    <location>
        <begin position="13"/>
        <end position="33"/>
    </location>
</feature>
<dbReference type="InterPro" id="IPR012902">
    <property type="entry name" value="N_methyl_site"/>
</dbReference>
<dbReference type="PROSITE" id="PS00409">
    <property type="entry name" value="PROKAR_NTER_METHYL"/>
    <property type="match status" value="1"/>
</dbReference>
<dbReference type="Proteomes" id="UP000304941">
    <property type="component" value="Unassembled WGS sequence"/>
</dbReference>
<evidence type="ECO:0000313" key="2">
    <source>
        <dbReference type="EMBL" id="TLG91597.1"/>
    </source>
</evidence>
<proteinExistence type="predicted"/>
<evidence type="ECO:0000256" key="1">
    <source>
        <dbReference type="SAM" id="Phobius"/>
    </source>
</evidence>
<keyword evidence="3" id="KW-1185">Reference proteome</keyword>